<dbReference type="AlphaFoldDB" id="A0A1F6Y3J7"/>
<sequence>MTRYKFGDIILVLFLQPDGVRKKRPALVILDYGDDDIVLAPITTTERKGKGDYEIKEWQNSGLLLESWLRLSKIACLAKDDIERTFGKLTLSDRKGTISTWKKTYKFI</sequence>
<dbReference type="SUPFAM" id="SSF50118">
    <property type="entry name" value="Cell growth inhibitor/plasmid maintenance toxic component"/>
    <property type="match status" value="1"/>
</dbReference>
<dbReference type="InterPro" id="IPR003477">
    <property type="entry name" value="PemK-like"/>
</dbReference>
<dbReference type="GO" id="GO:0003677">
    <property type="term" value="F:DNA binding"/>
    <property type="evidence" value="ECO:0007669"/>
    <property type="project" value="InterPro"/>
</dbReference>
<accession>A0A1F6Y3J7</accession>
<dbReference type="InterPro" id="IPR011067">
    <property type="entry name" value="Plasmid_toxin/cell-grow_inhib"/>
</dbReference>
<dbReference type="EMBL" id="MFVU01000032">
    <property type="protein sequence ID" value="OGJ00957.1"/>
    <property type="molecule type" value="Genomic_DNA"/>
</dbReference>
<dbReference type="Proteomes" id="UP000178645">
    <property type="component" value="Unassembled WGS sequence"/>
</dbReference>
<comment type="caution">
    <text evidence="1">The sequence shown here is derived from an EMBL/GenBank/DDBJ whole genome shotgun (WGS) entry which is preliminary data.</text>
</comment>
<evidence type="ECO:0000313" key="1">
    <source>
        <dbReference type="EMBL" id="OGJ00957.1"/>
    </source>
</evidence>
<gene>
    <name evidence="1" type="ORF">A3G53_02825</name>
</gene>
<name>A0A1F6Y3J7_9BACT</name>
<dbReference type="Pfam" id="PF02452">
    <property type="entry name" value="PemK_toxin"/>
    <property type="match status" value="1"/>
</dbReference>
<proteinExistence type="predicted"/>
<evidence type="ECO:0000313" key="2">
    <source>
        <dbReference type="Proteomes" id="UP000178645"/>
    </source>
</evidence>
<reference evidence="1 2" key="1">
    <citation type="journal article" date="2016" name="Nat. Commun.">
        <title>Thousands of microbial genomes shed light on interconnected biogeochemical processes in an aquifer system.</title>
        <authorList>
            <person name="Anantharaman K."/>
            <person name="Brown C.T."/>
            <person name="Hug L.A."/>
            <person name="Sharon I."/>
            <person name="Castelle C.J."/>
            <person name="Probst A.J."/>
            <person name="Thomas B.C."/>
            <person name="Singh A."/>
            <person name="Wilkins M.J."/>
            <person name="Karaoz U."/>
            <person name="Brodie E.L."/>
            <person name="Williams K.H."/>
            <person name="Hubbard S.S."/>
            <person name="Banfield J.F."/>
        </authorList>
    </citation>
    <scope>NUCLEOTIDE SEQUENCE [LARGE SCALE GENOMIC DNA]</scope>
</reference>
<protein>
    <recommendedName>
        <fullName evidence="3">Growth inhibitor</fullName>
    </recommendedName>
</protein>
<dbReference type="Gene3D" id="2.30.30.110">
    <property type="match status" value="1"/>
</dbReference>
<organism evidence="1 2">
    <name type="scientific">Candidatus Nomurabacteria bacterium RIFCSPLOWO2_12_FULL_44_11</name>
    <dbReference type="NCBI Taxonomy" id="1801796"/>
    <lineage>
        <taxon>Bacteria</taxon>
        <taxon>Candidatus Nomuraibacteriota</taxon>
    </lineage>
</organism>
<evidence type="ECO:0008006" key="3">
    <source>
        <dbReference type="Google" id="ProtNLM"/>
    </source>
</evidence>